<dbReference type="Proteomes" id="UP000735302">
    <property type="component" value="Unassembled WGS sequence"/>
</dbReference>
<evidence type="ECO:0008006" key="5">
    <source>
        <dbReference type="Google" id="ProtNLM"/>
    </source>
</evidence>
<keyword evidence="2" id="KW-0472">Membrane</keyword>
<accession>A0AAV4ALN6</accession>
<dbReference type="PANTHER" id="PTHR43243:SF4">
    <property type="entry name" value="CATIONIC AMINO ACID TRANSPORTER 4"/>
    <property type="match status" value="1"/>
</dbReference>
<keyword evidence="2" id="KW-0812">Transmembrane</keyword>
<keyword evidence="4" id="KW-1185">Reference proteome</keyword>
<evidence type="ECO:0000313" key="4">
    <source>
        <dbReference type="Proteomes" id="UP000735302"/>
    </source>
</evidence>
<reference evidence="3 4" key="1">
    <citation type="journal article" date="2021" name="Elife">
        <title>Chloroplast acquisition without the gene transfer in kleptoplastic sea slugs, Plakobranchus ocellatus.</title>
        <authorList>
            <person name="Maeda T."/>
            <person name="Takahashi S."/>
            <person name="Yoshida T."/>
            <person name="Shimamura S."/>
            <person name="Takaki Y."/>
            <person name="Nagai Y."/>
            <person name="Toyoda A."/>
            <person name="Suzuki Y."/>
            <person name="Arimoto A."/>
            <person name="Ishii H."/>
            <person name="Satoh N."/>
            <person name="Nishiyama T."/>
            <person name="Hasebe M."/>
            <person name="Maruyama T."/>
            <person name="Minagawa J."/>
            <person name="Obokata J."/>
            <person name="Shigenobu S."/>
        </authorList>
    </citation>
    <scope>NUCLEOTIDE SEQUENCE [LARGE SCALE GENOMIC DNA]</scope>
</reference>
<dbReference type="PANTHER" id="PTHR43243">
    <property type="entry name" value="INNER MEMBRANE TRANSPORTER YGJI-RELATED"/>
    <property type="match status" value="1"/>
</dbReference>
<dbReference type="Gene3D" id="1.20.1740.10">
    <property type="entry name" value="Amino acid/polyamine transporter I"/>
    <property type="match status" value="1"/>
</dbReference>
<keyword evidence="2" id="KW-1133">Transmembrane helix</keyword>
<sequence>MGLPFAETPDILAFVLQISVTLFASANMMCTSAINTALGIVNTSVLLFVFVSGLVFGDPQSLINRDGGGFFPYGGEGVAKASFGVLFALSEFEMISMSAEVIIWQNF</sequence>
<feature type="transmembrane region" description="Helical" evidence="2">
    <location>
        <begin position="37"/>
        <end position="56"/>
    </location>
</feature>
<name>A0AAV4ALN6_9GAST</name>
<dbReference type="AlphaFoldDB" id="A0AAV4ALN6"/>
<comment type="caution">
    <text evidence="3">The sequence shown here is derived from an EMBL/GenBank/DDBJ whole genome shotgun (WGS) entry which is preliminary data.</text>
</comment>
<dbReference type="GO" id="GO:0015171">
    <property type="term" value="F:amino acid transmembrane transporter activity"/>
    <property type="evidence" value="ECO:0007669"/>
    <property type="project" value="TreeGrafter"/>
</dbReference>
<dbReference type="GO" id="GO:0005886">
    <property type="term" value="C:plasma membrane"/>
    <property type="evidence" value="ECO:0007669"/>
    <property type="project" value="TreeGrafter"/>
</dbReference>
<evidence type="ECO:0000256" key="2">
    <source>
        <dbReference type="SAM" id="Phobius"/>
    </source>
</evidence>
<evidence type="ECO:0000313" key="3">
    <source>
        <dbReference type="EMBL" id="GFO08182.1"/>
    </source>
</evidence>
<gene>
    <name evidence="3" type="ORF">PoB_003468700</name>
</gene>
<protein>
    <recommendedName>
        <fullName evidence="5">Amino acid permease/ SLC12A domain-containing protein</fullName>
    </recommendedName>
</protein>
<organism evidence="3 4">
    <name type="scientific">Plakobranchus ocellatus</name>
    <dbReference type="NCBI Taxonomy" id="259542"/>
    <lineage>
        <taxon>Eukaryota</taxon>
        <taxon>Metazoa</taxon>
        <taxon>Spiralia</taxon>
        <taxon>Lophotrochozoa</taxon>
        <taxon>Mollusca</taxon>
        <taxon>Gastropoda</taxon>
        <taxon>Heterobranchia</taxon>
        <taxon>Euthyneura</taxon>
        <taxon>Panpulmonata</taxon>
        <taxon>Sacoglossa</taxon>
        <taxon>Placobranchoidea</taxon>
        <taxon>Plakobranchidae</taxon>
        <taxon>Plakobranchus</taxon>
    </lineage>
</organism>
<proteinExistence type="predicted"/>
<feature type="transmembrane region" description="Helical" evidence="2">
    <location>
        <begin position="12"/>
        <end position="30"/>
    </location>
</feature>
<evidence type="ECO:0000256" key="1">
    <source>
        <dbReference type="ARBA" id="ARBA00022448"/>
    </source>
</evidence>
<keyword evidence="1" id="KW-0813">Transport</keyword>
<dbReference type="EMBL" id="BLXT01003952">
    <property type="protein sequence ID" value="GFO08182.1"/>
    <property type="molecule type" value="Genomic_DNA"/>
</dbReference>